<dbReference type="EMBL" id="CP007547">
    <property type="protein sequence ID" value="AIL47155.1"/>
    <property type="molecule type" value="Genomic_DNA"/>
</dbReference>
<evidence type="ECO:0000313" key="2">
    <source>
        <dbReference type="EMBL" id="AIL47155.1"/>
    </source>
</evidence>
<proteinExistence type="predicted"/>
<dbReference type="GO" id="GO:0005737">
    <property type="term" value="C:cytoplasm"/>
    <property type="evidence" value="ECO:0007669"/>
    <property type="project" value="TreeGrafter"/>
</dbReference>
<protein>
    <submittedName>
        <fullName evidence="2">NAD-dependent epimerase/dehydratase</fullName>
    </submittedName>
</protein>
<dbReference type="SUPFAM" id="SSF51735">
    <property type="entry name" value="NAD(P)-binding Rossmann-fold domains"/>
    <property type="match status" value="1"/>
</dbReference>
<dbReference type="InterPro" id="IPR036291">
    <property type="entry name" value="NAD(P)-bd_dom_sf"/>
</dbReference>
<reference evidence="2" key="2">
    <citation type="journal article" date="2015" name="Genome Biol. Evol.">
        <title>Complete Genome Sequence and Transcriptomic Analysis of the Novel Pathogen Elizabethkingia anophelis in Response to Oxidative Stress.</title>
        <authorList>
            <person name="Li Y."/>
            <person name="Liu Y."/>
            <person name="Chew S.C."/>
            <person name="Tay M."/>
            <person name="Salido M.M."/>
            <person name="Teo J."/>
            <person name="Lauro F.M."/>
            <person name="Givskov M."/>
            <person name="Yang L."/>
        </authorList>
    </citation>
    <scope>NUCLEOTIDE SEQUENCE</scope>
    <source>
        <strain evidence="2">NUHP1</strain>
    </source>
</reference>
<name>A0A077ENP3_9FLAO</name>
<dbReference type="Proteomes" id="UP000028933">
    <property type="component" value="Chromosome"/>
</dbReference>
<dbReference type="Gene3D" id="3.40.50.720">
    <property type="entry name" value="NAD(P)-binding Rossmann-like Domain"/>
    <property type="match status" value="1"/>
</dbReference>
<sequence length="294" mass="32503">MKKVLITGITGYIGGSVAKLLLAKNYEVYGLVRKAEDVSKVEQFGAKAVVGNINDYKLLCDICRDIDVIIHTAESADDAYAATNFLKILEGTGKTFIFTSGSAILGGKENGERSDFRFTEDIPLSPRLEMSLRVNINKAVLQAAQKNIRSIVIVPTMVYGEGIGLKKESIQIPALVKFSIEKGKGIYIEKGENIWSNLHIEDLAELYLLALEKAKPGALYYAENGASSIKEIANTISEKYKLEHAESISIYEAIQYFGEAGAYFGFASNSYCNADKARTELDWKPKFNNIHEYI</sequence>
<accession>A0A077ENP3</accession>
<dbReference type="PANTHER" id="PTHR48079">
    <property type="entry name" value="PROTEIN YEEZ"/>
    <property type="match status" value="1"/>
</dbReference>
<dbReference type="PANTHER" id="PTHR48079:SF6">
    <property type="entry name" value="NAD(P)-BINDING DOMAIN-CONTAINING PROTEIN-RELATED"/>
    <property type="match status" value="1"/>
</dbReference>
<evidence type="ECO:0000259" key="1">
    <source>
        <dbReference type="Pfam" id="PF01370"/>
    </source>
</evidence>
<dbReference type="RefSeq" id="WP_024566007.1">
    <property type="nucleotide sequence ID" value="NZ_CP007547.1"/>
</dbReference>
<dbReference type="KEGG" id="eao:BD94_3380"/>
<dbReference type="AlphaFoldDB" id="A0A077ENP3"/>
<dbReference type="Pfam" id="PF01370">
    <property type="entry name" value="Epimerase"/>
    <property type="match status" value="1"/>
</dbReference>
<gene>
    <name evidence="2" type="ORF">BD94_3380</name>
</gene>
<dbReference type="STRING" id="1338011.BD94_3380"/>
<dbReference type="GO" id="GO:0004029">
    <property type="term" value="F:aldehyde dehydrogenase (NAD+) activity"/>
    <property type="evidence" value="ECO:0007669"/>
    <property type="project" value="TreeGrafter"/>
</dbReference>
<dbReference type="eggNOG" id="COG0451">
    <property type="taxonomic scope" value="Bacteria"/>
</dbReference>
<feature type="domain" description="NAD-dependent epimerase/dehydratase" evidence="1">
    <location>
        <begin position="4"/>
        <end position="215"/>
    </location>
</feature>
<organism evidence="2 3">
    <name type="scientific">Elizabethkingia anophelis NUHP1</name>
    <dbReference type="NCBI Taxonomy" id="1338011"/>
    <lineage>
        <taxon>Bacteria</taxon>
        <taxon>Pseudomonadati</taxon>
        <taxon>Bacteroidota</taxon>
        <taxon>Flavobacteriia</taxon>
        <taxon>Flavobacteriales</taxon>
        <taxon>Weeksellaceae</taxon>
        <taxon>Elizabethkingia</taxon>
    </lineage>
</organism>
<dbReference type="InterPro" id="IPR051783">
    <property type="entry name" value="NAD(P)-dependent_oxidoreduct"/>
</dbReference>
<dbReference type="HOGENOM" id="CLU_007383_12_3_10"/>
<dbReference type="InterPro" id="IPR001509">
    <property type="entry name" value="Epimerase_deHydtase"/>
</dbReference>
<reference evidence="2" key="1">
    <citation type="journal article" date="2013" name="Lancet">
        <title>First case of E anophelis outbreak in an intensive-care unit.</title>
        <authorList>
            <person name="Teo J."/>
            <person name="Tan S.Y."/>
            <person name="Tay M."/>
            <person name="Ding Y."/>
            <person name="Kjelleberg S."/>
            <person name="Givskov M."/>
            <person name="Lin R.T."/>
            <person name="Yang L."/>
        </authorList>
    </citation>
    <scope>NUCLEOTIDE SEQUENCE [LARGE SCALE GENOMIC DNA]</scope>
    <source>
        <strain evidence="2">NUHP1</strain>
    </source>
</reference>
<evidence type="ECO:0000313" key="3">
    <source>
        <dbReference type="Proteomes" id="UP000028933"/>
    </source>
</evidence>